<dbReference type="InterPro" id="IPR035093">
    <property type="entry name" value="RelE/ParE_toxin_dom_sf"/>
</dbReference>
<keyword evidence="1" id="KW-1277">Toxin-antitoxin system</keyword>
<evidence type="ECO:0000256" key="1">
    <source>
        <dbReference type="ARBA" id="ARBA00022649"/>
    </source>
</evidence>
<dbReference type="InterPro" id="IPR007712">
    <property type="entry name" value="RelE/ParE_toxin"/>
</dbReference>
<dbReference type="Proteomes" id="UP001524944">
    <property type="component" value="Unassembled WGS sequence"/>
</dbReference>
<comment type="caution">
    <text evidence="2">The sequence shown here is derived from an EMBL/GenBank/DDBJ whole genome shotgun (WGS) entry which is preliminary data.</text>
</comment>
<dbReference type="Pfam" id="PF05016">
    <property type="entry name" value="ParE_toxin"/>
    <property type="match status" value="1"/>
</dbReference>
<dbReference type="RefSeq" id="WP_157677386.1">
    <property type="nucleotide sequence ID" value="NZ_CP022121.1"/>
</dbReference>
<accession>A0ABT1Y143</accession>
<dbReference type="EMBL" id="JANPWE010000001">
    <property type="protein sequence ID" value="MCR6544577.1"/>
    <property type="molecule type" value="Genomic_DNA"/>
</dbReference>
<dbReference type="Gene3D" id="3.30.2310.20">
    <property type="entry name" value="RelE-like"/>
    <property type="match status" value="1"/>
</dbReference>
<keyword evidence="3" id="KW-1185">Reference proteome</keyword>
<organism evidence="2 3">
    <name type="scientific">Dehalobacterium formicoaceticum</name>
    <dbReference type="NCBI Taxonomy" id="51515"/>
    <lineage>
        <taxon>Bacteria</taxon>
        <taxon>Bacillati</taxon>
        <taxon>Bacillota</taxon>
        <taxon>Clostridia</taxon>
        <taxon>Eubacteriales</taxon>
        <taxon>Peptococcaceae</taxon>
        <taxon>Dehalobacterium</taxon>
    </lineage>
</organism>
<evidence type="ECO:0000313" key="2">
    <source>
        <dbReference type="EMBL" id="MCR6544577.1"/>
    </source>
</evidence>
<sequence length="105" mass="12231">MPPQRNKLIYLAPAREDILDIARYHLEKVGVNSAREVTVEIERTINRLSQFPLMGQTHPDPVLAENGYRKLVIASTYVCIYKVFHDDVYIYRIVNGKKDYPKLLK</sequence>
<name>A0ABT1Y143_9FIRM</name>
<gene>
    <name evidence="2" type="ORF">NVS47_03450</name>
</gene>
<proteinExistence type="predicted"/>
<evidence type="ECO:0000313" key="3">
    <source>
        <dbReference type="Proteomes" id="UP001524944"/>
    </source>
</evidence>
<reference evidence="2 3" key="1">
    <citation type="submission" date="2022-08" db="EMBL/GenBank/DDBJ databases">
        <title>Proteogenomics of the novel Dehalobacterium formicoaceticum strain EZ94 highlights a key role of methyltransferases during anaerobic dichloromethane degradation.</title>
        <authorList>
            <person name="Wasmund K."/>
        </authorList>
    </citation>
    <scope>NUCLEOTIDE SEQUENCE [LARGE SCALE GENOMIC DNA]</scope>
    <source>
        <strain evidence="2 3">EZ94</strain>
    </source>
</reference>
<protein>
    <submittedName>
        <fullName evidence="2">Type II toxin-antitoxin system RelE/ParE family toxin</fullName>
    </submittedName>
</protein>